<name>A0A0G1M8Y9_9BACT</name>
<feature type="coiled-coil region" evidence="1">
    <location>
        <begin position="357"/>
        <end position="430"/>
    </location>
</feature>
<evidence type="ECO:0000256" key="3">
    <source>
        <dbReference type="SAM" id="Phobius"/>
    </source>
</evidence>
<keyword evidence="3" id="KW-1133">Transmembrane helix</keyword>
<evidence type="ECO:0000256" key="2">
    <source>
        <dbReference type="SAM" id="MobiDB-lite"/>
    </source>
</evidence>
<comment type="caution">
    <text evidence="4">The sequence shown here is derived from an EMBL/GenBank/DDBJ whole genome shotgun (WGS) entry which is preliminary data.</text>
</comment>
<keyword evidence="3" id="KW-0472">Membrane</keyword>
<dbReference type="InterPro" id="IPR013783">
    <property type="entry name" value="Ig-like_fold"/>
</dbReference>
<evidence type="ECO:0000256" key="1">
    <source>
        <dbReference type="SAM" id="Coils"/>
    </source>
</evidence>
<feature type="transmembrane region" description="Helical" evidence="3">
    <location>
        <begin position="324"/>
        <end position="350"/>
    </location>
</feature>
<reference evidence="4 5" key="1">
    <citation type="journal article" date="2015" name="Nature">
        <title>rRNA introns, odd ribosomes, and small enigmatic genomes across a large radiation of phyla.</title>
        <authorList>
            <person name="Brown C.T."/>
            <person name="Hug L.A."/>
            <person name="Thomas B.C."/>
            <person name="Sharon I."/>
            <person name="Castelle C.J."/>
            <person name="Singh A."/>
            <person name="Wilkins M.J."/>
            <person name="Williams K.H."/>
            <person name="Banfield J.F."/>
        </authorList>
    </citation>
    <scope>NUCLEOTIDE SEQUENCE [LARGE SCALE GENOMIC DNA]</scope>
</reference>
<organism evidence="4 5">
    <name type="scientific">Candidatus Giovannonibacteria bacterium GW2011_GWC2_44_8</name>
    <dbReference type="NCBI Taxonomy" id="1618657"/>
    <lineage>
        <taxon>Bacteria</taxon>
        <taxon>Candidatus Giovannoniibacteriota</taxon>
    </lineage>
</organism>
<protein>
    <recommendedName>
        <fullName evidence="6">Bacterial Ig-like domain-containing protein</fullName>
    </recommendedName>
</protein>
<keyword evidence="1" id="KW-0175">Coiled coil</keyword>
<dbReference type="AlphaFoldDB" id="A0A0G1M8Y9"/>
<proteinExistence type="predicted"/>
<accession>A0A0G1M8Y9</accession>
<dbReference type="Proteomes" id="UP000034889">
    <property type="component" value="Unassembled WGS sequence"/>
</dbReference>
<feature type="region of interest" description="Disordered" evidence="2">
    <location>
        <begin position="24"/>
        <end position="46"/>
    </location>
</feature>
<evidence type="ECO:0000313" key="5">
    <source>
        <dbReference type="Proteomes" id="UP000034889"/>
    </source>
</evidence>
<dbReference type="EMBL" id="LCJM01000043">
    <property type="protein sequence ID" value="KKT77352.1"/>
    <property type="molecule type" value="Genomic_DNA"/>
</dbReference>
<sequence>MDSILASFGTANFTLGIVGPGASEATTPSEIAGTSQAPEITSTTHPDQNKWYQESVAQFNWNVPSGVTGVRLLVGKIPNEIPTVTYTTPISSKEITDLADGTWYFHVRLRDASGWRAVSHFRFQIDTQPPEPFTINFVDGNETDNPRPVALFDTTDSLSGIDYYKIKIGEGDFFSVAPEIVKSNPYTLLPQAPGKRNILVQAFDKAGNYAMATEEFIIRPLKEPAFTEYQQELESGSILTVKGENQYPNSQIIVWLQRENDESKAFPVRSDQDGKFIFVSDERLRDGAYTLWTEVVDERGAKSGPSEKLIIAVKRPAFLQVGSWVVSLLAVVVPFVALIILFLFVSWYGWHKFSLFRKRLKKEVRETESALHKAFDLLKEDIREQVKMLEKTKNKRELTEEEEKLIKRLKKDLDDAEESVRKEIEDIEKEVIFAGFGFPPLAGRSRFPPQVPLRGTARRQFSPFNQYERNLYWGFC</sequence>
<evidence type="ECO:0008006" key="6">
    <source>
        <dbReference type="Google" id="ProtNLM"/>
    </source>
</evidence>
<evidence type="ECO:0000313" key="4">
    <source>
        <dbReference type="EMBL" id="KKT77352.1"/>
    </source>
</evidence>
<gene>
    <name evidence="4" type="ORF">UW74_C0043G0001</name>
</gene>
<dbReference type="Gene3D" id="2.60.40.10">
    <property type="entry name" value="Immunoglobulins"/>
    <property type="match status" value="1"/>
</dbReference>
<keyword evidence="3" id="KW-0812">Transmembrane</keyword>